<keyword evidence="5 6" id="KW-0472">Membrane</keyword>
<feature type="transmembrane region" description="Helical" evidence="6">
    <location>
        <begin position="296"/>
        <end position="321"/>
    </location>
</feature>
<feature type="transmembrane region" description="Helical" evidence="6">
    <location>
        <begin position="327"/>
        <end position="344"/>
    </location>
</feature>
<dbReference type="OrthoDB" id="10006946at2759"/>
<keyword evidence="10" id="KW-1185">Reference proteome</keyword>
<name>A0A1Z5JWG4_FISSO</name>
<feature type="transmembrane region" description="Helical" evidence="6">
    <location>
        <begin position="607"/>
        <end position="625"/>
    </location>
</feature>
<evidence type="ECO:0000256" key="1">
    <source>
        <dbReference type="ARBA" id="ARBA00004141"/>
    </source>
</evidence>
<sequence length="774" mass="87604">MHNYEEMDEWSDVFIGIIAPVAFATCACSLLLTTHRLPTWRCSWVQRIAAALRRHPSTRENNNDIPSIPASMTQQFKANFWFFVSSLRLPFRSMSSDALYGYELASKKVNQFSRGEPDFNMLSFACIFLPIMIGLLAYMPVSIAFADEKAAMFEMSVAKLRLEGVSYLYGYGSIVCLSLFLIPVTRHSVLLAAMGWSPIHALRMHIWFGYMSFIFMFIHGILLVPVWFIYDPYPVYQQFIPDARCWTLTWTESTENDIQPSCSHVYANLSGLVAAIFYFVLWGSSLNWVRRRNYRLFYSLHVSFGTLALLGITLHMYWFVIYFIPSFTYYLASTTPTLVQAIASRFRGGVKIRKVVLVEDSGGCVEVQIKAHQTAHAVLDREPCQYIKLCVPKISLIWHPFDVFKSYSADGTADDTVRFLFRPVGPFTKELAKRLTSDVERPVTLVDGFYLGADNSELALQHDCVTMVAGGVALSPYLTLIPALLSRIALAESVGDNVKTKSIVLHWVVREPGLCRHYVQSYLSNILKRAKILKLESTLAIYVYLTGSEKALGDSSEIAAAVEPSISIRNPSSNEEKVVNGIKESPGHPLELPRMLPRRYAEFRWNIPYFVFYTAVTVAGVVYLFDRTPQTVMNYYELSEMTWIVLYAVFMFVGFSFIAETCVLCLRNFWPQPVPDMFEVVATDEKMKELSASDDVDVTVIESGNPSDANVIIAYRQGRPTSDQIFKDARGAAEPGIFMCGPSALTQMVKAEASKENSYLGLTRYCLYDEPYEM</sequence>
<feature type="domain" description="Ferric oxidoreductase" evidence="7">
    <location>
        <begin position="170"/>
        <end position="311"/>
    </location>
</feature>
<feature type="transmembrane region" description="Helical" evidence="6">
    <location>
        <begin position="121"/>
        <end position="146"/>
    </location>
</feature>
<accession>A0A1Z5JWG4</accession>
<dbReference type="EMBL" id="BDSP01000127">
    <property type="protein sequence ID" value="GAX18370.1"/>
    <property type="molecule type" value="Genomic_DNA"/>
</dbReference>
<feature type="transmembrane region" description="Helical" evidence="6">
    <location>
        <begin position="645"/>
        <end position="666"/>
    </location>
</feature>
<feature type="transmembrane region" description="Helical" evidence="6">
    <location>
        <begin position="13"/>
        <end position="32"/>
    </location>
</feature>
<evidence type="ECO:0000256" key="6">
    <source>
        <dbReference type="SAM" id="Phobius"/>
    </source>
</evidence>
<keyword evidence="2 6" id="KW-0812">Transmembrane</keyword>
<dbReference type="InParanoid" id="A0A1Z5JWG4"/>
<evidence type="ECO:0000313" key="10">
    <source>
        <dbReference type="Proteomes" id="UP000198406"/>
    </source>
</evidence>
<dbReference type="Gene3D" id="3.40.50.80">
    <property type="entry name" value="Nucleotide-binding domain of ferredoxin-NADP reductase (FNR) module"/>
    <property type="match status" value="1"/>
</dbReference>
<reference evidence="9 10" key="1">
    <citation type="journal article" date="2015" name="Plant Cell">
        <title>Oil accumulation by the oleaginous diatom Fistulifera solaris as revealed by the genome and transcriptome.</title>
        <authorList>
            <person name="Tanaka T."/>
            <person name="Maeda Y."/>
            <person name="Veluchamy A."/>
            <person name="Tanaka M."/>
            <person name="Abida H."/>
            <person name="Marechal E."/>
            <person name="Bowler C."/>
            <person name="Muto M."/>
            <person name="Sunaga Y."/>
            <person name="Tanaka M."/>
            <person name="Yoshino T."/>
            <person name="Taniguchi T."/>
            <person name="Fukuda Y."/>
            <person name="Nemoto M."/>
            <person name="Matsumoto M."/>
            <person name="Wong P.S."/>
            <person name="Aburatani S."/>
            <person name="Fujibuchi W."/>
        </authorList>
    </citation>
    <scope>NUCLEOTIDE SEQUENCE [LARGE SCALE GENOMIC DNA]</scope>
    <source>
        <strain evidence="9 10">JPCC DA0580</strain>
    </source>
</reference>
<protein>
    <recommendedName>
        <fullName evidence="11">FAD-binding FR-type domain-containing protein</fullName>
    </recommendedName>
</protein>
<evidence type="ECO:0000256" key="2">
    <source>
        <dbReference type="ARBA" id="ARBA00022692"/>
    </source>
</evidence>
<gene>
    <name evidence="9" type="ORF">FisN_23Hu264</name>
</gene>
<evidence type="ECO:0000259" key="7">
    <source>
        <dbReference type="Pfam" id="PF01794"/>
    </source>
</evidence>
<feature type="transmembrane region" description="Helical" evidence="6">
    <location>
        <begin position="265"/>
        <end position="284"/>
    </location>
</feature>
<dbReference type="InterPro" id="IPR050369">
    <property type="entry name" value="RBOH/FRE"/>
</dbReference>
<evidence type="ECO:0000256" key="5">
    <source>
        <dbReference type="ARBA" id="ARBA00023136"/>
    </source>
</evidence>
<evidence type="ECO:0000313" key="9">
    <source>
        <dbReference type="EMBL" id="GAX18370.1"/>
    </source>
</evidence>
<keyword evidence="4" id="KW-0560">Oxidoreductase</keyword>
<dbReference type="PANTHER" id="PTHR11972:SF193">
    <property type="entry name" value="FAD-BINDING FR-TYPE DOMAIN-CONTAINING PROTEIN"/>
    <property type="match status" value="1"/>
</dbReference>
<evidence type="ECO:0000256" key="4">
    <source>
        <dbReference type="ARBA" id="ARBA00023002"/>
    </source>
</evidence>
<proteinExistence type="predicted"/>
<dbReference type="Proteomes" id="UP000198406">
    <property type="component" value="Unassembled WGS sequence"/>
</dbReference>
<dbReference type="GO" id="GO:0005886">
    <property type="term" value="C:plasma membrane"/>
    <property type="evidence" value="ECO:0007669"/>
    <property type="project" value="TreeGrafter"/>
</dbReference>
<evidence type="ECO:0000256" key="3">
    <source>
        <dbReference type="ARBA" id="ARBA00022989"/>
    </source>
</evidence>
<dbReference type="InterPro" id="IPR013130">
    <property type="entry name" value="Fe3_Rdtase_TM_dom"/>
</dbReference>
<feature type="domain" description="Ferric reductase NAD binding" evidence="8">
    <location>
        <begin position="463"/>
        <end position="752"/>
    </location>
</feature>
<dbReference type="Pfam" id="PF01794">
    <property type="entry name" value="Ferric_reduct"/>
    <property type="match status" value="1"/>
</dbReference>
<organism evidence="9 10">
    <name type="scientific">Fistulifera solaris</name>
    <name type="common">Oleaginous diatom</name>
    <dbReference type="NCBI Taxonomy" id="1519565"/>
    <lineage>
        <taxon>Eukaryota</taxon>
        <taxon>Sar</taxon>
        <taxon>Stramenopiles</taxon>
        <taxon>Ochrophyta</taxon>
        <taxon>Bacillariophyta</taxon>
        <taxon>Bacillariophyceae</taxon>
        <taxon>Bacillariophycidae</taxon>
        <taxon>Naviculales</taxon>
        <taxon>Naviculaceae</taxon>
        <taxon>Fistulifera</taxon>
    </lineage>
</organism>
<evidence type="ECO:0000259" key="8">
    <source>
        <dbReference type="Pfam" id="PF08030"/>
    </source>
</evidence>
<feature type="transmembrane region" description="Helical" evidence="6">
    <location>
        <begin position="206"/>
        <end position="230"/>
    </location>
</feature>
<dbReference type="InterPro" id="IPR039261">
    <property type="entry name" value="FNR_nucleotide-bd"/>
</dbReference>
<comment type="caution">
    <text evidence="9">The sequence shown here is derived from an EMBL/GenBank/DDBJ whole genome shotgun (WGS) entry which is preliminary data.</text>
</comment>
<dbReference type="GO" id="GO:0016491">
    <property type="term" value="F:oxidoreductase activity"/>
    <property type="evidence" value="ECO:0007669"/>
    <property type="project" value="UniProtKB-KW"/>
</dbReference>
<dbReference type="Pfam" id="PF08030">
    <property type="entry name" value="NAD_binding_6"/>
    <property type="match status" value="1"/>
</dbReference>
<dbReference type="CDD" id="cd06186">
    <property type="entry name" value="NOX_Duox_like_FAD_NADP"/>
    <property type="match status" value="1"/>
</dbReference>
<feature type="transmembrane region" description="Helical" evidence="6">
    <location>
        <begin position="166"/>
        <end position="185"/>
    </location>
</feature>
<keyword evidence="3 6" id="KW-1133">Transmembrane helix</keyword>
<comment type="subcellular location">
    <subcellularLocation>
        <location evidence="1">Membrane</location>
        <topology evidence="1">Multi-pass membrane protein</topology>
    </subcellularLocation>
</comment>
<dbReference type="PANTHER" id="PTHR11972">
    <property type="entry name" value="NADPH OXIDASE"/>
    <property type="match status" value="1"/>
</dbReference>
<evidence type="ECO:0008006" key="11">
    <source>
        <dbReference type="Google" id="ProtNLM"/>
    </source>
</evidence>
<dbReference type="InterPro" id="IPR013121">
    <property type="entry name" value="Fe_red_NAD-bd_6"/>
</dbReference>
<dbReference type="AlphaFoldDB" id="A0A1Z5JWG4"/>